<reference evidence="2" key="1">
    <citation type="thesis" date="2021" institute="BYU ScholarsArchive" country="Provo, UT, USA">
        <title>Applications of and Algorithms for Genome Assembly and Genomic Analyses with an Emphasis on Marine Teleosts.</title>
        <authorList>
            <person name="Pickett B.D."/>
        </authorList>
    </citation>
    <scope>NUCLEOTIDE SEQUENCE</scope>
    <source>
        <strain evidence="2">HI-2016</strain>
    </source>
</reference>
<keyword evidence="3" id="KW-1185">Reference proteome</keyword>
<comment type="caution">
    <text evidence="2">The sequence shown here is derived from an EMBL/GenBank/DDBJ whole genome shotgun (WGS) entry which is preliminary data.</text>
</comment>
<dbReference type="AlphaFoldDB" id="A0A8T2PW47"/>
<organism evidence="2 3">
    <name type="scientific">Albula glossodonta</name>
    <name type="common">roundjaw bonefish</name>
    <dbReference type="NCBI Taxonomy" id="121402"/>
    <lineage>
        <taxon>Eukaryota</taxon>
        <taxon>Metazoa</taxon>
        <taxon>Chordata</taxon>
        <taxon>Craniata</taxon>
        <taxon>Vertebrata</taxon>
        <taxon>Euteleostomi</taxon>
        <taxon>Actinopterygii</taxon>
        <taxon>Neopterygii</taxon>
        <taxon>Teleostei</taxon>
        <taxon>Albuliformes</taxon>
        <taxon>Albulidae</taxon>
        <taxon>Albula</taxon>
    </lineage>
</organism>
<dbReference type="EMBL" id="JAFBMS010000001">
    <property type="protein sequence ID" value="KAG9355508.1"/>
    <property type="molecule type" value="Genomic_DNA"/>
</dbReference>
<evidence type="ECO:0000256" key="1">
    <source>
        <dbReference type="SAM" id="MobiDB-lite"/>
    </source>
</evidence>
<gene>
    <name evidence="2" type="ORF">JZ751_000346</name>
</gene>
<sequence>MHYEITPAPLRPVADVNNLIKRKMQRWEGTAKKRDKPLGRAAARKLRCFVYRWSLIRQESHLKSPLRVNSTLGDLESDPRHGAAAKDTSSTHSKLLPSPLLVHPGEMPSLAINAQVN</sequence>
<protein>
    <submittedName>
        <fullName evidence="2">Uncharacterized protein</fullName>
    </submittedName>
</protein>
<feature type="region of interest" description="Disordered" evidence="1">
    <location>
        <begin position="69"/>
        <end position="117"/>
    </location>
</feature>
<evidence type="ECO:0000313" key="2">
    <source>
        <dbReference type="EMBL" id="KAG9355508.1"/>
    </source>
</evidence>
<name>A0A8T2PW47_9TELE</name>
<proteinExistence type="predicted"/>
<dbReference type="Proteomes" id="UP000824540">
    <property type="component" value="Unassembled WGS sequence"/>
</dbReference>
<evidence type="ECO:0000313" key="3">
    <source>
        <dbReference type="Proteomes" id="UP000824540"/>
    </source>
</evidence>
<accession>A0A8T2PW47</accession>